<evidence type="ECO:0000313" key="1">
    <source>
        <dbReference type="EMBL" id="KAJ8886600.1"/>
    </source>
</evidence>
<accession>A0ABQ9HR29</accession>
<dbReference type="EMBL" id="JARBHB010000004">
    <property type="protein sequence ID" value="KAJ8886600.1"/>
    <property type="molecule type" value="Genomic_DNA"/>
</dbReference>
<organism evidence="1 2">
    <name type="scientific">Dryococelus australis</name>
    <dbReference type="NCBI Taxonomy" id="614101"/>
    <lineage>
        <taxon>Eukaryota</taxon>
        <taxon>Metazoa</taxon>
        <taxon>Ecdysozoa</taxon>
        <taxon>Arthropoda</taxon>
        <taxon>Hexapoda</taxon>
        <taxon>Insecta</taxon>
        <taxon>Pterygota</taxon>
        <taxon>Neoptera</taxon>
        <taxon>Polyneoptera</taxon>
        <taxon>Phasmatodea</taxon>
        <taxon>Verophasmatodea</taxon>
        <taxon>Anareolatae</taxon>
        <taxon>Phasmatidae</taxon>
        <taxon>Eurycanthinae</taxon>
        <taxon>Dryococelus</taxon>
    </lineage>
</organism>
<keyword evidence="2" id="KW-1185">Reference proteome</keyword>
<comment type="caution">
    <text evidence="1">The sequence shown here is derived from an EMBL/GenBank/DDBJ whole genome shotgun (WGS) entry which is preliminary data.</text>
</comment>
<reference evidence="1 2" key="1">
    <citation type="submission" date="2023-02" db="EMBL/GenBank/DDBJ databases">
        <title>LHISI_Scaffold_Assembly.</title>
        <authorList>
            <person name="Stuart O.P."/>
            <person name="Cleave R."/>
            <person name="Magrath M.J.L."/>
            <person name="Mikheyev A.S."/>
        </authorList>
    </citation>
    <scope>NUCLEOTIDE SEQUENCE [LARGE SCALE GENOMIC DNA]</scope>
    <source>
        <strain evidence="1">Daus_M_001</strain>
        <tissue evidence="1">Leg muscle</tissue>
    </source>
</reference>
<dbReference type="Proteomes" id="UP001159363">
    <property type="component" value="Chromosome X"/>
</dbReference>
<gene>
    <name evidence="1" type="ORF">PR048_012812</name>
</gene>
<evidence type="ECO:0000313" key="2">
    <source>
        <dbReference type="Proteomes" id="UP001159363"/>
    </source>
</evidence>
<proteinExistence type="predicted"/>
<sequence>MTDSRIYGMSRSCFILPHENASLESGFSVNKSRLAQNLSEESIVAQHICDTVKSMVGVEEGTVTRSMLTSVRAARRRYQAYLEKKKELNAE</sequence>
<protein>
    <submittedName>
        <fullName evidence="1">Uncharacterized protein</fullName>
    </submittedName>
</protein>
<name>A0ABQ9HR29_9NEOP</name>